<dbReference type="AlphaFoldDB" id="M2PRY4"/>
<dbReference type="HOGENOM" id="CLU_936898_0_0_1"/>
<gene>
    <name evidence="3" type="ORF">CERSUDRAFT_93418</name>
</gene>
<feature type="compositionally biased region" description="Basic and acidic residues" evidence="1">
    <location>
        <begin position="177"/>
        <end position="189"/>
    </location>
</feature>
<sequence length="297" mass="33767">MSEYECHRLGARGHLRLNVRVQRPTRNFITFSNVWFCISACLQHALIATNDGPNSTYISLFKFVSIPNTFASYTTPDFSPASFCISARDKGQINDLTSLWSVTALSNCASADYDLVRIHHPDSPLCKHLSPNERHTRFQRIASAYSALRSGTRGASGPYVDPFREELERRRRAQMRRGAEMARDGHADGSRMAGEGEAERETGGDQRWKDRIMIMIGFISLAAGLYPAVIWQNMGIADARHRAAASNLAQARRDAREHGQEQRIQIKKRVEENRRLAREAQERERKPIEQPNGRREE</sequence>
<keyword evidence="4" id="KW-1185">Reference proteome</keyword>
<feature type="region of interest" description="Disordered" evidence="1">
    <location>
        <begin position="249"/>
        <end position="297"/>
    </location>
</feature>
<dbReference type="STRING" id="914234.M2PRY4"/>
<feature type="region of interest" description="Disordered" evidence="1">
    <location>
        <begin position="171"/>
        <end position="204"/>
    </location>
</feature>
<dbReference type="Proteomes" id="UP000016930">
    <property type="component" value="Unassembled WGS sequence"/>
</dbReference>
<accession>M2PRY4</accession>
<evidence type="ECO:0008006" key="5">
    <source>
        <dbReference type="Google" id="ProtNLM"/>
    </source>
</evidence>
<name>M2PRY4_CERS8</name>
<dbReference type="EMBL" id="KB445794">
    <property type="protein sequence ID" value="EMD39384.1"/>
    <property type="molecule type" value="Genomic_DNA"/>
</dbReference>
<feature type="compositionally biased region" description="Basic and acidic residues" evidence="1">
    <location>
        <begin position="251"/>
        <end position="261"/>
    </location>
</feature>
<organism evidence="3 4">
    <name type="scientific">Ceriporiopsis subvermispora (strain B)</name>
    <name type="common">White-rot fungus</name>
    <name type="synonym">Gelatoporia subvermispora</name>
    <dbReference type="NCBI Taxonomy" id="914234"/>
    <lineage>
        <taxon>Eukaryota</taxon>
        <taxon>Fungi</taxon>
        <taxon>Dikarya</taxon>
        <taxon>Basidiomycota</taxon>
        <taxon>Agaricomycotina</taxon>
        <taxon>Agaricomycetes</taxon>
        <taxon>Polyporales</taxon>
        <taxon>Gelatoporiaceae</taxon>
        <taxon>Gelatoporia</taxon>
    </lineage>
</organism>
<feature type="transmembrane region" description="Helical" evidence="2">
    <location>
        <begin position="212"/>
        <end position="231"/>
    </location>
</feature>
<reference evidence="3 4" key="1">
    <citation type="journal article" date="2012" name="Proc. Natl. Acad. Sci. U.S.A.">
        <title>Comparative genomics of Ceriporiopsis subvermispora and Phanerochaete chrysosporium provide insight into selective ligninolysis.</title>
        <authorList>
            <person name="Fernandez-Fueyo E."/>
            <person name="Ruiz-Duenas F.J."/>
            <person name="Ferreira P."/>
            <person name="Floudas D."/>
            <person name="Hibbett D.S."/>
            <person name="Canessa P."/>
            <person name="Larrondo L.F."/>
            <person name="James T.Y."/>
            <person name="Seelenfreund D."/>
            <person name="Lobos S."/>
            <person name="Polanco R."/>
            <person name="Tello M."/>
            <person name="Honda Y."/>
            <person name="Watanabe T."/>
            <person name="Watanabe T."/>
            <person name="Ryu J.S."/>
            <person name="Kubicek C.P."/>
            <person name="Schmoll M."/>
            <person name="Gaskell J."/>
            <person name="Hammel K.E."/>
            <person name="St John F.J."/>
            <person name="Vanden Wymelenberg A."/>
            <person name="Sabat G."/>
            <person name="Splinter BonDurant S."/>
            <person name="Syed K."/>
            <person name="Yadav J.S."/>
            <person name="Doddapaneni H."/>
            <person name="Subramanian V."/>
            <person name="Lavin J.L."/>
            <person name="Oguiza J.A."/>
            <person name="Perez G."/>
            <person name="Pisabarro A.G."/>
            <person name="Ramirez L."/>
            <person name="Santoyo F."/>
            <person name="Master E."/>
            <person name="Coutinho P.M."/>
            <person name="Henrissat B."/>
            <person name="Lombard V."/>
            <person name="Magnuson J.K."/>
            <person name="Kuees U."/>
            <person name="Hori C."/>
            <person name="Igarashi K."/>
            <person name="Samejima M."/>
            <person name="Held B.W."/>
            <person name="Barry K.W."/>
            <person name="LaButti K.M."/>
            <person name="Lapidus A."/>
            <person name="Lindquist E.A."/>
            <person name="Lucas S.M."/>
            <person name="Riley R."/>
            <person name="Salamov A.A."/>
            <person name="Hoffmeister D."/>
            <person name="Schwenk D."/>
            <person name="Hadar Y."/>
            <person name="Yarden O."/>
            <person name="de Vries R.P."/>
            <person name="Wiebenga A."/>
            <person name="Stenlid J."/>
            <person name="Eastwood D."/>
            <person name="Grigoriev I.V."/>
            <person name="Berka R.M."/>
            <person name="Blanchette R.A."/>
            <person name="Kersten P."/>
            <person name="Martinez A.T."/>
            <person name="Vicuna R."/>
            <person name="Cullen D."/>
        </authorList>
    </citation>
    <scope>NUCLEOTIDE SEQUENCE [LARGE SCALE GENOMIC DNA]</scope>
    <source>
        <strain evidence="3 4">B</strain>
    </source>
</reference>
<keyword evidence="2" id="KW-0472">Membrane</keyword>
<dbReference type="OrthoDB" id="445556at2759"/>
<evidence type="ECO:0000256" key="1">
    <source>
        <dbReference type="SAM" id="MobiDB-lite"/>
    </source>
</evidence>
<keyword evidence="2" id="KW-0812">Transmembrane</keyword>
<evidence type="ECO:0000256" key="2">
    <source>
        <dbReference type="SAM" id="Phobius"/>
    </source>
</evidence>
<proteinExistence type="predicted"/>
<protein>
    <recommendedName>
        <fullName evidence="5">J domain-containing protein</fullName>
    </recommendedName>
</protein>
<evidence type="ECO:0000313" key="3">
    <source>
        <dbReference type="EMBL" id="EMD39384.1"/>
    </source>
</evidence>
<evidence type="ECO:0000313" key="4">
    <source>
        <dbReference type="Proteomes" id="UP000016930"/>
    </source>
</evidence>
<feature type="compositionally biased region" description="Basic and acidic residues" evidence="1">
    <location>
        <begin position="268"/>
        <end position="297"/>
    </location>
</feature>
<keyword evidence="2" id="KW-1133">Transmembrane helix</keyword>